<feature type="compositionally biased region" description="Polar residues" evidence="5">
    <location>
        <begin position="35"/>
        <end position="46"/>
    </location>
</feature>
<dbReference type="InterPro" id="IPR001680">
    <property type="entry name" value="WD40_rpt"/>
</dbReference>
<accession>A0A2H3JAA9</accession>
<evidence type="ECO:0000313" key="7">
    <source>
        <dbReference type="Proteomes" id="UP000218811"/>
    </source>
</evidence>
<dbReference type="PANTHER" id="PTHR19849:SF0">
    <property type="entry name" value="PHOSPHOLIPASE A-2-ACTIVATING PROTEIN"/>
    <property type="match status" value="1"/>
</dbReference>
<dbReference type="STRING" id="742152.A0A2H3JAA9"/>
<dbReference type="PROSITE" id="PS00678">
    <property type="entry name" value="WD_REPEATS_1"/>
    <property type="match status" value="2"/>
</dbReference>
<keyword evidence="1" id="KW-0963">Cytoplasm</keyword>
<dbReference type="PROSITE" id="PS50082">
    <property type="entry name" value="WD_REPEATS_2"/>
    <property type="match status" value="4"/>
</dbReference>
<dbReference type="InterPro" id="IPR020472">
    <property type="entry name" value="WD40_PAC1"/>
</dbReference>
<sequence length="204" mass="22765">MLRRALGLGQEQGWSGRRARRRSASDVFRPRQESASRGTSRQSPKQKPSDPAGTSDGWGQPNALVVSGGCDKELRIWDVKSGWCIYTLRGHTSTIRCLKVVHGRPIAITGSRDRTLRVWDIQRGRPLRVLEGHEESVRCLDVYGSHAVSGSYDHTCRLWDVDTGECLHVLRGHFDQVYCVAYDGARVVSGGLDTTVRIWDPHTG</sequence>
<feature type="repeat" description="WD" evidence="4">
    <location>
        <begin position="64"/>
        <end position="87"/>
    </location>
</feature>
<dbReference type="GO" id="GO:0010992">
    <property type="term" value="P:ubiquitin recycling"/>
    <property type="evidence" value="ECO:0007669"/>
    <property type="project" value="TreeGrafter"/>
</dbReference>
<dbReference type="Pfam" id="PF00400">
    <property type="entry name" value="WD40"/>
    <property type="match status" value="4"/>
</dbReference>
<dbReference type="InterPro" id="IPR036322">
    <property type="entry name" value="WD40_repeat_dom_sf"/>
</dbReference>
<dbReference type="GO" id="GO:0005634">
    <property type="term" value="C:nucleus"/>
    <property type="evidence" value="ECO:0007669"/>
    <property type="project" value="TreeGrafter"/>
</dbReference>
<dbReference type="InterPro" id="IPR019775">
    <property type="entry name" value="WD40_repeat_CS"/>
</dbReference>
<feature type="repeat" description="WD" evidence="4">
    <location>
        <begin position="130"/>
        <end position="169"/>
    </location>
</feature>
<dbReference type="SUPFAM" id="SSF50978">
    <property type="entry name" value="WD40 repeat-like"/>
    <property type="match status" value="1"/>
</dbReference>
<evidence type="ECO:0000256" key="3">
    <source>
        <dbReference type="ARBA" id="ARBA00022737"/>
    </source>
</evidence>
<evidence type="ECO:0000313" key="6">
    <source>
        <dbReference type="EMBL" id="PCH39136.1"/>
    </source>
</evidence>
<dbReference type="PROSITE" id="PS50294">
    <property type="entry name" value="WD_REPEATS_REGION"/>
    <property type="match status" value="3"/>
</dbReference>
<gene>
    <name evidence="6" type="ORF">WOLCODRAFT_85265</name>
</gene>
<dbReference type="GO" id="GO:0005737">
    <property type="term" value="C:cytoplasm"/>
    <property type="evidence" value="ECO:0007669"/>
    <property type="project" value="TreeGrafter"/>
</dbReference>
<evidence type="ECO:0000256" key="5">
    <source>
        <dbReference type="SAM" id="MobiDB-lite"/>
    </source>
</evidence>
<reference evidence="6 7" key="1">
    <citation type="journal article" date="2012" name="Science">
        <title>The Paleozoic origin of enzymatic lignin decomposition reconstructed from 31 fungal genomes.</title>
        <authorList>
            <person name="Floudas D."/>
            <person name="Binder M."/>
            <person name="Riley R."/>
            <person name="Barry K."/>
            <person name="Blanchette R.A."/>
            <person name="Henrissat B."/>
            <person name="Martinez A.T."/>
            <person name="Otillar R."/>
            <person name="Spatafora J.W."/>
            <person name="Yadav J.S."/>
            <person name="Aerts A."/>
            <person name="Benoit I."/>
            <person name="Boyd A."/>
            <person name="Carlson A."/>
            <person name="Copeland A."/>
            <person name="Coutinho P.M."/>
            <person name="de Vries R.P."/>
            <person name="Ferreira P."/>
            <person name="Findley K."/>
            <person name="Foster B."/>
            <person name="Gaskell J."/>
            <person name="Glotzer D."/>
            <person name="Gorecki P."/>
            <person name="Heitman J."/>
            <person name="Hesse C."/>
            <person name="Hori C."/>
            <person name="Igarashi K."/>
            <person name="Jurgens J.A."/>
            <person name="Kallen N."/>
            <person name="Kersten P."/>
            <person name="Kohler A."/>
            <person name="Kuees U."/>
            <person name="Kumar T.K.A."/>
            <person name="Kuo A."/>
            <person name="LaButti K."/>
            <person name="Larrondo L.F."/>
            <person name="Lindquist E."/>
            <person name="Ling A."/>
            <person name="Lombard V."/>
            <person name="Lucas S."/>
            <person name="Lundell T."/>
            <person name="Martin R."/>
            <person name="McLaughlin D.J."/>
            <person name="Morgenstern I."/>
            <person name="Morin E."/>
            <person name="Murat C."/>
            <person name="Nagy L.G."/>
            <person name="Nolan M."/>
            <person name="Ohm R.A."/>
            <person name="Patyshakuliyeva A."/>
            <person name="Rokas A."/>
            <person name="Ruiz-Duenas F.J."/>
            <person name="Sabat G."/>
            <person name="Salamov A."/>
            <person name="Samejima M."/>
            <person name="Schmutz J."/>
            <person name="Slot J.C."/>
            <person name="St John F."/>
            <person name="Stenlid J."/>
            <person name="Sun H."/>
            <person name="Sun S."/>
            <person name="Syed K."/>
            <person name="Tsang A."/>
            <person name="Wiebenga A."/>
            <person name="Young D."/>
            <person name="Pisabarro A."/>
            <person name="Eastwood D.C."/>
            <person name="Martin F."/>
            <person name="Cullen D."/>
            <person name="Grigoriev I.V."/>
            <person name="Hibbett D.S."/>
        </authorList>
    </citation>
    <scope>NUCLEOTIDE SEQUENCE [LARGE SCALE GENOMIC DNA]</scope>
    <source>
        <strain evidence="6 7">MD-104</strain>
    </source>
</reference>
<dbReference type="Gene3D" id="2.130.10.10">
    <property type="entry name" value="YVTN repeat-like/Quinoprotein amine dehydrogenase"/>
    <property type="match status" value="1"/>
</dbReference>
<dbReference type="OMA" id="PIASCTA"/>
<dbReference type="SMART" id="SM00320">
    <property type="entry name" value="WD40"/>
    <property type="match status" value="4"/>
</dbReference>
<feature type="region of interest" description="Disordered" evidence="5">
    <location>
        <begin position="1"/>
        <end position="61"/>
    </location>
</feature>
<feature type="repeat" description="WD" evidence="4">
    <location>
        <begin position="88"/>
        <end position="129"/>
    </location>
</feature>
<evidence type="ECO:0000256" key="4">
    <source>
        <dbReference type="PROSITE-ProRule" id="PRU00221"/>
    </source>
</evidence>
<keyword evidence="7" id="KW-1185">Reference proteome</keyword>
<feature type="repeat" description="WD" evidence="4">
    <location>
        <begin position="170"/>
        <end position="204"/>
    </location>
</feature>
<dbReference type="OrthoDB" id="190105at2759"/>
<dbReference type="GO" id="GO:0043161">
    <property type="term" value="P:proteasome-mediated ubiquitin-dependent protein catabolic process"/>
    <property type="evidence" value="ECO:0007669"/>
    <property type="project" value="TreeGrafter"/>
</dbReference>
<keyword evidence="3" id="KW-0677">Repeat</keyword>
<dbReference type="PANTHER" id="PTHR19849">
    <property type="entry name" value="PHOSPHOLIPASE A-2-ACTIVATING PROTEIN"/>
    <property type="match status" value="1"/>
</dbReference>
<dbReference type="Proteomes" id="UP000218811">
    <property type="component" value="Unassembled WGS sequence"/>
</dbReference>
<protein>
    <submittedName>
        <fullName evidence="6">WD40 repeat-like protein</fullName>
    </submittedName>
</protein>
<evidence type="ECO:0000256" key="1">
    <source>
        <dbReference type="ARBA" id="ARBA00022490"/>
    </source>
</evidence>
<keyword evidence="2 4" id="KW-0853">WD repeat</keyword>
<dbReference type="CDD" id="cd00200">
    <property type="entry name" value="WD40"/>
    <property type="match status" value="1"/>
</dbReference>
<organism evidence="6 7">
    <name type="scientific">Wolfiporia cocos (strain MD-104)</name>
    <name type="common">Brown rot fungus</name>
    <dbReference type="NCBI Taxonomy" id="742152"/>
    <lineage>
        <taxon>Eukaryota</taxon>
        <taxon>Fungi</taxon>
        <taxon>Dikarya</taxon>
        <taxon>Basidiomycota</taxon>
        <taxon>Agaricomycotina</taxon>
        <taxon>Agaricomycetes</taxon>
        <taxon>Polyporales</taxon>
        <taxon>Phaeolaceae</taxon>
        <taxon>Wolfiporia</taxon>
    </lineage>
</organism>
<dbReference type="GO" id="GO:0043130">
    <property type="term" value="F:ubiquitin binding"/>
    <property type="evidence" value="ECO:0007669"/>
    <property type="project" value="TreeGrafter"/>
</dbReference>
<evidence type="ECO:0000256" key="2">
    <source>
        <dbReference type="ARBA" id="ARBA00022574"/>
    </source>
</evidence>
<dbReference type="InterPro" id="IPR015943">
    <property type="entry name" value="WD40/YVTN_repeat-like_dom_sf"/>
</dbReference>
<proteinExistence type="predicted"/>
<dbReference type="PRINTS" id="PR00320">
    <property type="entry name" value="GPROTEINBRPT"/>
</dbReference>
<dbReference type="EMBL" id="KB467965">
    <property type="protein sequence ID" value="PCH39136.1"/>
    <property type="molecule type" value="Genomic_DNA"/>
</dbReference>
<name>A0A2H3JAA9_WOLCO</name>
<dbReference type="AlphaFoldDB" id="A0A2H3JAA9"/>